<feature type="transmembrane region" description="Helical" evidence="6">
    <location>
        <begin position="157"/>
        <end position="175"/>
    </location>
</feature>
<proteinExistence type="predicted"/>
<comment type="subcellular location">
    <subcellularLocation>
        <location evidence="1">Membrane</location>
        <topology evidence="1">Multi-pass membrane protein</topology>
    </subcellularLocation>
</comment>
<evidence type="ECO:0000256" key="3">
    <source>
        <dbReference type="ARBA" id="ARBA00022723"/>
    </source>
</evidence>
<feature type="transmembrane region" description="Helical" evidence="6">
    <location>
        <begin position="124"/>
        <end position="150"/>
    </location>
</feature>
<dbReference type="EMBL" id="JAPWDV010000002">
    <property type="protein sequence ID" value="KAJ6218948.1"/>
    <property type="molecule type" value="Genomic_DNA"/>
</dbReference>
<reference evidence="7" key="1">
    <citation type="submission" date="2022-12" db="EMBL/GenBank/DDBJ databases">
        <title>Genome assemblies of Blomia tropicalis.</title>
        <authorList>
            <person name="Cui Y."/>
        </authorList>
    </citation>
    <scope>NUCLEOTIDE SEQUENCE</scope>
    <source>
        <tissue evidence="7">Adult mites</tissue>
    </source>
</reference>
<dbReference type="GO" id="GO:0005789">
    <property type="term" value="C:endoplasmic reticulum membrane"/>
    <property type="evidence" value="ECO:0007669"/>
    <property type="project" value="TreeGrafter"/>
</dbReference>
<accession>A0A9Q0RKA3</accession>
<dbReference type="PANTHER" id="PTHR13407">
    <property type="entry name" value="RNF121 PROTEIN"/>
    <property type="match status" value="1"/>
</dbReference>
<keyword evidence="5 6" id="KW-0472">Membrane</keyword>
<dbReference type="GO" id="GO:0036503">
    <property type="term" value="P:ERAD pathway"/>
    <property type="evidence" value="ECO:0007669"/>
    <property type="project" value="TreeGrafter"/>
</dbReference>
<evidence type="ECO:0000313" key="8">
    <source>
        <dbReference type="Proteomes" id="UP001142055"/>
    </source>
</evidence>
<dbReference type="GO" id="GO:0046872">
    <property type="term" value="F:metal ion binding"/>
    <property type="evidence" value="ECO:0007669"/>
    <property type="project" value="UniProtKB-KW"/>
</dbReference>
<keyword evidence="4 6" id="KW-1133">Transmembrane helix</keyword>
<keyword evidence="8" id="KW-1185">Reference proteome</keyword>
<evidence type="ECO:0000256" key="2">
    <source>
        <dbReference type="ARBA" id="ARBA00022692"/>
    </source>
</evidence>
<keyword evidence="2 6" id="KW-0812">Transmembrane</keyword>
<organism evidence="7 8">
    <name type="scientific">Blomia tropicalis</name>
    <name type="common">Mite</name>
    <dbReference type="NCBI Taxonomy" id="40697"/>
    <lineage>
        <taxon>Eukaryota</taxon>
        <taxon>Metazoa</taxon>
        <taxon>Ecdysozoa</taxon>
        <taxon>Arthropoda</taxon>
        <taxon>Chelicerata</taxon>
        <taxon>Arachnida</taxon>
        <taxon>Acari</taxon>
        <taxon>Acariformes</taxon>
        <taxon>Sarcoptiformes</taxon>
        <taxon>Astigmata</taxon>
        <taxon>Glycyphagoidea</taxon>
        <taxon>Echimyopodidae</taxon>
        <taxon>Blomia</taxon>
    </lineage>
</organism>
<protein>
    <submittedName>
        <fullName evidence="7">Uncharacterized protein</fullName>
    </submittedName>
</protein>
<evidence type="ECO:0000256" key="6">
    <source>
        <dbReference type="SAM" id="Phobius"/>
    </source>
</evidence>
<evidence type="ECO:0000256" key="1">
    <source>
        <dbReference type="ARBA" id="ARBA00004141"/>
    </source>
</evidence>
<evidence type="ECO:0000256" key="4">
    <source>
        <dbReference type="ARBA" id="ARBA00022989"/>
    </source>
</evidence>
<gene>
    <name evidence="7" type="ORF">RDWZM_004760</name>
</gene>
<evidence type="ECO:0000313" key="7">
    <source>
        <dbReference type="EMBL" id="KAJ6218948.1"/>
    </source>
</evidence>
<keyword evidence="3" id="KW-0479">Metal-binding</keyword>
<dbReference type="InterPro" id="IPR040176">
    <property type="entry name" value="RNF121/RNF175"/>
</dbReference>
<sequence length="242" mass="27285">MAGNEDNTMFEIHRVKHHSDDGSHVYHGIDITKINISTLPKSQQEHLLMHERHHGHESMHAAMLLILIGSMFIAQALLIYWRKKSFKTYQNVSMFALIFRPLFYKSLNSHGSSIPRLVYRWFFYLYSVSSVIAVTGYTIVMLTLIGVNILLGIKPMYTLDIGVLMLFYGIYYGVLTRDFTDFLVDLLAANIGYYSPSSSLPSKQLNSKICAICGRPHAGPMSANSSTAGLLATAAYYEDEND</sequence>
<dbReference type="Proteomes" id="UP001142055">
    <property type="component" value="Chromosome 2"/>
</dbReference>
<comment type="caution">
    <text evidence="7">The sequence shown here is derived from an EMBL/GenBank/DDBJ whole genome shotgun (WGS) entry which is preliminary data.</text>
</comment>
<feature type="transmembrane region" description="Helical" evidence="6">
    <location>
        <begin position="59"/>
        <end position="81"/>
    </location>
</feature>
<name>A0A9Q0RKA3_BLOTA</name>
<dbReference type="PANTHER" id="PTHR13407:SF0">
    <property type="entry name" value="FI05221P"/>
    <property type="match status" value="1"/>
</dbReference>
<dbReference type="AlphaFoldDB" id="A0A9Q0RKA3"/>
<dbReference type="GO" id="GO:0000139">
    <property type="term" value="C:Golgi membrane"/>
    <property type="evidence" value="ECO:0007669"/>
    <property type="project" value="TreeGrafter"/>
</dbReference>
<dbReference type="GO" id="GO:0061630">
    <property type="term" value="F:ubiquitin protein ligase activity"/>
    <property type="evidence" value="ECO:0007669"/>
    <property type="project" value="TreeGrafter"/>
</dbReference>
<evidence type="ECO:0000256" key="5">
    <source>
        <dbReference type="ARBA" id="ARBA00023136"/>
    </source>
</evidence>